<dbReference type="OrthoDB" id="515428at2"/>
<dbReference type="GO" id="GO:0003677">
    <property type="term" value="F:DNA binding"/>
    <property type="evidence" value="ECO:0007669"/>
    <property type="project" value="InterPro"/>
</dbReference>
<evidence type="ECO:0000313" key="3">
    <source>
        <dbReference type="Proteomes" id="UP000242662"/>
    </source>
</evidence>
<dbReference type="SUPFAM" id="SSF46955">
    <property type="entry name" value="Putative DNA-binding domain"/>
    <property type="match status" value="1"/>
</dbReference>
<dbReference type="InterPro" id="IPR041657">
    <property type="entry name" value="HTH_17"/>
</dbReference>
<dbReference type="InterPro" id="IPR009061">
    <property type="entry name" value="DNA-bd_dom_put_sf"/>
</dbReference>
<dbReference type="NCBIfam" id="TIGR01764">
    <property type="entry name" value="excise"/>
    <property type="match status" value="1"/>
</dbReference>
<dbReference type="Gene3D" id="1.10.1660.10">
    <property type="match status" value="1"/>
</dbReference>
<gene>
    <name evidence="2" type="ORF">SAMN05421737_10562</name>
</gene>
<name>A0A1G6IGU2_9BACI</name>
<dbReference type="RefSeq" id="WP_090775426.1">
    <property type="nucleotide sequence ID" value="NZ_FMYM01000005.1"/>
</dbReference>
<dbReference type="AlphaFoldDB" id="A0A1G6IGU2"/>
<proteinExistence type="predicted"/>
<reference evidence="3" key="1">
    <citation type="submission" date="2016-09" db="EMBL/GenBank/DDBJ databases">
        <authorList>
            <person name="Varghese N."/>
            <person name="Submissions S."/>
        </authorList>
    </citation>
    <scope>NUCLEOTIDE SEQUENCE [LARGE SCALE GENOMIC DNA]</scope>
    <source>
        <strain evidence="3">25nlg</strain>
    </source>
</reference>
<sequence length="57" mass="6403">MQKITLTVKEVAELLGVSTATIYTLVREGQIPHSRIRAKIIFHKESVEAWVKQGIAI</sequence>
<dbReference type="InterPro" id="IPR010093">
    <property type="entry name" value="SinI_DNA-bd"/>
</dbReference>
<accession>A0A1G6IGU2</accession>
<protein>
    <submittedName>
        <fullName evidence="2">Transcriptional regulator, AlpA family</fullName>
    </submittedName>
</protein>
<dbReference type="Pfam" id="PF12728">
    <property type="entry name" value="HTH_17"/>
    <property type="match status" value="1"/>
</dbReference>
<dbReference type="EMBL" id="FMYM01000005">
    <property type="protein sequence ID" value="SDC05772.1"/>
    <property type="molecule type" value="Genomic_DNA"/>
</dbReference>
<keyword evidence="3" id="KW-1185">Reference proteome</keyword>
<organism evidence="2 3">
    <name type="scientific">Shouchella lonarensis</name>
    <dbReference type="NCBI Taxonomy" id="1464122"/>
    <lineage>
        <taxon>Bacteria</taxon>
        <taxon>Bacillati</taxon>
        <taxon>Bacillota</taxon>
        <taxon>Bacilli</taxon>
        <taxon>Bacillales</taxon>
        <taxon>Bacillaceae</taxon>
        <taxon>Shouchella</taxon>
    </lineage>
</organism>
<evidence type="ECO:0000259" key="1">
    <source>
        <dbReference type="Pfam" id="PF12728"/>
    </source>
</evidence>
<dbReference type="Proteomes" id="UP000242662">
    <property type="component" value="Unassembled WGS sequence"/>
</dbReference>
<evidence type="ECO:0000313" key="2">
    <source>
        <dbReference type="EMBL" id="SDC05772.1"/>
    </source>
</evidence>
<feature type="domain" description="Helix-turn-helix" evidence="1">
    <location>
        <begin position="6"/>
        <end position="53"/>
    </location>
</feature>
<dbReference type="STRING" id="1464122.SAMN05421737_10562"/>